<dbReference type="Pfam" id="PF25954">
    <property type="entry name" value="Beta-barrel_RND_2"/>
    <property type="match status" value="1"/>
</dbReference>
<proteinExistence type="inferred from homology"/>
<dbReference type="PATRIC" id="fig|1365250.3.peg.3562"/>
<comment type="similarity">
    <text evidence="1">Belongs to the membrane fusion protein (MFP) (TC 8.A.1) family.</text>
</comment>
<dbReference type="Gene3D" id="1.10.287.470">
    <property type="entry name" value="Helix hairpin bin"/>
    <property type="match status" value="1"/>
</dbReference>
<gene>
    <name evidence="6" type="ORF">N475_19330</name>
</gene>
<dbReference type="AlphaFoldDB" id="A0A166VX85"/>
<feature type="domain" description="CusB-like beta-barrel" evidence="4">
    <location>
        <begin position="202"/>
        <end position="275"/>
    </location>
</feature>
<evidence type="ECO:0000259" key="5">
    <source>
        <dbReference type="Pfam" id="PF25973"/>
    </source>
</evidence>
<dbReference type="PANTHER" id="PTHR30469">
    <property type="entry name" value="MULTIDRUG RESISTANCE PROTEIN MDTA"/>
    <property type="match status" value="1"/>
</dbReference>
<dbReference type="InterPro" id="IPR058792">
    <property type="entry name" value="Beta-barrel_RND_2"/>
</dbReference>
<sequence>MHCKSAFVSVVMTFVLLSWSTVTWSAPVEVAVFQAKELQYKNKLLLSGTVEAKQNATLASLEAGVVNALLVEVGDAVASGQALLKLDPTLAKLELEQSQASLESAEVALLEAKRQLEEVESLSKKQFVAPTLLAERRASVAAGKAELAKAHATLAVNKETLRRQTLFAPFSGVVMKRDVDLGEWVTTQTHTLTLVSVDDLRLSVAVPQEYINAFSNGRITELVIQPDYDQSKLIKGRIQAIVPVINESTRSFVVHVEVPSQAGFVAGMSAQVEFELPSVGAQAIWVPKSALKYHPDGALSVFVANGNIAQRHTVRILEQRGEQVMISVVSGDNAALSSPIIVTAVQLLKSGSEITVSKG</sequence>
<dbReference type="InterPro" id="IPR006143">
    <property type="entry name" value="RND_pump_MFP"/>
</dbReference>
<name>A0A166VX85_9GAMM</name>
<dbReference type="RefSeq" id="WP_063358919.1">
    <property type="nucleotide sequence ID" value="NZ_AQHB01000049.1"/>
</dbReference>
<dbReference type="Pfam" id="PF25973">
    <property type="entry name" value="BSH_CzcB"/>
    <property type="match status" value="1"/>
</dbReference>
<dbReference type="Gene3D" id="2.40.30.170">
    <property type="match status" value="1"/>
</dbReference>
<accession>A0A166VX85</accession>
<organism evidence="6 7">
    <name type="scientific">Pseudoalteromonas luteoviolacea DSM 6061</name>
    <dbReference type="NCBI Taxonomy" id="1365250"/>
    <lineage>
        <taxon>Bacteria</taxon>
        <taxon>Pseudomonadati</taxon>
        <taxon>Pseudomonadota</taxon>
        <taxon>Gammaproteobacteria</taxon>
        <taxon>Alteromonadales</taxon>
        <taxon>Pseudoalteromonadaceae</taxon>
        <taxon>Pseudoalteromonas</taxon>
    </lineage>
</organism>
<dbReference type="SUPFAM" id="SSF111369">
    <property type="entry name" value="HlyD-like secretion proteins"/>
    <property type="match status" value="1"/>
</dbReference>
<dbReference type="NCBIfam" id="TIGR01730">
    <property type="entry name" value="RND_mfp"/>
    <property type="match status" value="1"/>
</dbReference>
<evidence type="ECO:0000256" key="2">
    <source>
        <dbReference type="SAM" id="Coils"/>
    </source>
</evidence>
<evidence type="ECO:0000256" key="1">
    <source>
        <dbReference type="ARBA" id="ARBA00009477"/>
    </source>
</evidence>
<feature type="domain" description="CzcB-like barrel-sandwich hybrid" evidence="5">
    <location>
        <begin position="63"/>
        <end position="194"/>
    </location>
</feature>
<evidence type="ECO:0000313" key="6">
    <source>
        <dbReference type="EMBL" id="KZN34109.1"/>
    </source>
</evidence>
<dbReference type="EMBL" id="AUYB01000119">
    <property type="protein sequence ID" value="KZN34109.1"/>
    <property type="molecule type" value="Genomic_DNA"/>
</dbReference>
<reference evidence="6 7" key="1">
    <citation type="submission" date="2013-07" db="EMBL/GenBank/DDBJ databases">
        <title>Comparative Genomic and Metabolomic Analysis of Twelve Strains of Pseudoalteromonas luteoviolacea.</title>
        <authorList>
            <person name="Vynne N.G."/>
            <person name="Mansson M."/>
            <person name="Gram L."/>
        </authorList>
    </citation>
    <scope>NUCLEOTIDE SEQUENCE [LARGE SCALE GENOMIC DNA]</scope>
    <source>
        <strain evidence="6 7">DSM 6061</strain>
    </source>
</reference>
<dbReference type="Gene3D" id="2.40.50.100">
    <property type="match status" value="1"/>
</dbReference>
<keyword evidence="7" id="KW-1185">Reference proteome</keyword>
<feature type="coiled-coil region" evidence="2">
    <location>
        <begin position="95"/>
        <end position="125"/>
    </location>
</feature>
<feature type="signal peptide" evidence="3">
    <location>
        <begin position="1"/>
        <end position="25"/>
    </location>
</feature>
<dbReference type="Gene3D" id="2.40.420.20">
    <property type="match status" value="1"/>
</dbReference>
<keyword evidence="2" id="KW-0175">Coiled coil</keyword>
<keyword evidence="3" id="KW-0732">Signal</keyword>
<dbReference type="GO" id="GO:1990281">
    <property type="term" value="C:efflux pump complex"/>
    <property type="evidence" value="ECO:0007669"/>
    <property type="project" value="TreeGrafter"/>
</dbReference>
<dbReference type="GO" id="GO:0015562">
    <property type="term" value="F:efflux transmembrane transporter activity"/>
    <property type="evidence" value="ECO:0007669"/>
    <property type="project" value="TreeGrafter"/>
</dbReference>
<protein>
    <submittedName>
        <fullName evidence="6">Uncharacterized protein</fullName>
    </submittedName>
</protein>
<comment type="caution">
    <text evidence="6">The sequence shown here is derived from an EMBL/GenBank/DDBJ whole genome shotgun (WGS) entry which is preliminary data.</text>
</comment>
<feature type="chain" id="PRO_5007881441" evidence="3">
    <location>
        <begin position="26"/>
        <end position="359"/>
    </location>
</feature>
<dbReference type="STRING" id="43657.S4054249_25570"/>
<evidence type="ECO:0000313" key="7">
    <source>
        <dbReference type="Proteomes" id="UP000076643"/>
    </source>
</evidence>
<dbReference type="Proteomes" id="UP000076643">
    <property type="component" value="Unassembled WGS sequence"/>
</dbReference>
<evidence type="ECO:0000256" key="3">
    <source>
        <dbReference type="SAM" id="SignalP"/>
    </source>
</evidence>
<evidence type="ECO:0000259" key="4">
    <source>
        <dbReference type="Pfam" id="PF25954"/>
    </source>
</evidence>
<dbReference type="InterPro" id="IPR058647">
    <property type="entry name" value="BSH_CzcB-like"/>
</dbReference>